<dbReference type="GeneID" id="70124321"/>
<proteinExistence type="predicted"/>
<accession>A0A9P9A1B2</accession>
<comment type="caution">
    <text evidence="2">The sequence shown here is derived from an EMBL/GenBank/DDBJ whole genome shotgun (WGS) entry which is preliminary data.</text>
</comment>
<gene>
    <name evidence="2" type="ORF">BKA67DRAFT_202377</name>
</gene>
<name>A0A9P9A1B2_9PEZI</name>
<dbReference type="RefSeq" id="XP_045962138.1">
    <property type="nucleotide sequence ID" value="XM_046095428.1"/>
</dbReference>
<evidence type="ECO:0000313" key="3">
    <source>
        <dbReference type="Proteomes" id="UP000758603"/>
    </source>
</evidence>
<dbReference type="AlphaFoldDB" id="A0A9P9A1B2"/>
<feature type="region of interest" description="Disordered" evidence="1">
    <location>
        <begin position="141"/>
        <end position="168"/>
    </location>
</feature>
<dbReference type="NCBIfam" id="TIGR01571">
    <property type="entry name" value="A_thal_Cys_rich"/>
    <property type="match status" value="1"/>
</dbReference>
<keyword evidence="3" id="KW-1185">Reference proteome</keyword>
<sequence length="168" mass="18814">MAYQSQHPMQPMQPMPFHQENGGEWKSSLCDCTPCSSCMVSFCCPCFLVGKTADRLRHPSATPSSTNSDCAIHGALCFFTGFHWVYTMLKRTEIRERFGIPGSACGDCCTSFWCHCCAVIQQDNEVKSRLHAGGPIQQQYQQQQGMLMPQGPPQSYIPPQKEGYTYGR</sequence>
<evidence type="ECO:0000313" key="2">
    <source>
        <dbReference type="EMBL" id="KAH6657904.1"/>
    </source>
</evidence>
<evidence type="ECO:0000256" key="1">
    <source>
        <dbReference type="SAM" id="MobiDB-lite"/>
    </source>
</evidence>
<dbReference type="OrthoDB" id="1045822at2759"/>
<dbReference type="InterPro" id="IPR006461">
    <property type="entry name" value="PLAC_motif_containing"/>
</dbReference>
<dbReference type="PANTHER" id="PTHR15907">
    <property type="entry name" value="DUF614 FAMILY PROTEIN-RELATED"/>
    <property type="match status" value="1"/>
</dbReference>
<organism evidence="2 3">
    <name type="scientific">Truncatella angustata</name>
    <dbReference type="NCBI Taxonomy" id="152316"/>
    <lineage>
        <taxon>Eukaryota</taxon>
        <taxon>Fungi</taxon>
        <taxon>Dikarya</taxon>
        <taxon>Ascomycota</taxon>
        <taxon>Pezizomycotina</taxon>
        <taxon>Sordariomycetes</taxon>
        <taxon>Xylariomycetidae</taxon>
        <taxon>Amphisphaeriales</taxon>
        <taxon>Sporocadaceae</taxon>
        <taxon>Truncatella</taxon>
    </lineage>
</organism>
<reference evidence="2" key="1">
    <citation type="journal article" date="2021" name="Nat. Commun.">
        <title>Genetic determinants of endophytism in the Arabidopsis root mycobiome.</title>
        <authorList>
            <person name="Mesny F."/>
            <person name="Miyauchi S."/>
            <person name="Thiergart T."/>
            <person name="Pickel B."/>
            <person name="Atanasova L."/>
            <person name="Karlsson M."/>
            <person name="Huettel B."/>
            <person name="Barry K.W."/>
            <person name="Haridas S."/>
            <person name="Chen C."/>
            <person name="Bauer D."/>
            <person name="Andreopoulos W."/>
            <person name="Pangilinan J."/>
            <person name="LaButti K."/>
            <person name="Riley R."/>
            <person name="Lipzen A."/>
            <person name="Clum A."/>
            <person name="Drula E."/>
            <person name="Henrissat B."/>
            <person name="Kohler A."/>
            <person name="Grigoriev I.V."/>
            <person name="Martin F.M."/>
            <person name="Hacquard S."/>
        </authorList>
    </citation>
    <scope>NUCLEOTIDE SEQUENCE</scope>
    <source>
        <strain evidence="2">MPI-SDFR-AT-0073</strain>
    </source>
</reference>
<dbReference type="Proteomes" id="UP000758603">
    <property type="component" value="Unassembled WGS sequence"/>
</dbReference>
<dbReference type="EMBL" id="JAGPXC010000002">
    <property type="protein sequence ID" value="KAH6657904.1"/>
    <property type="molecule type" value="Genomic_DNA"/>
</dbReference>
<protein>
    <submittedName>
        <fullName evidence="2">PLAC8 family-domain-containing protein</fullName>
    </submittedName>
</protein>
<dbReference type="Pfam" id="PF04749">
    <property type="entry name" value="PLAC8"/>
    <property type="match status" value="1"/>
</dbReference>